<comment type="caution">
    <text evidence="4">The sequence shown here is derived from an EMBL/GenBank/DDBJ whole genome shotgun (WGS) entry which is preliminary data.</text>
</comment>
<dbReference type="EMBL" id="MU839007">
    <property type="protein sequence ID" value="KAK1767909.1"/>
    <property type="molecule type" value="Genomic_DNA"/>
</dbReference>
<dbReference type="AlphaFoldDB" id="A0AAJ0FMJ1"/>
<dbReference type="SUPFAM" id="SSF56601">
    <property type="entry name" value="beta-lactamase/transpeptidase-like"/>
    <property type="match status" value="1"/>
</dbReference>
<sequence length="614" mass="66066">MIQHSQFGIIPVTPYLSEAMLATSFVLRLIGAASIATALECHPEGPIVPRPGNLTHSKPFLAALDNLTQTLDAAFSGEIKAGWDIRNVSISLGVVTLDQEEPAVPLWEYHHLASGNVNGTKSIDRNSQYLIGSVSKVISDAILLRSGINIDDPITKYIPSLNDSSSLIDWDSITLRALASQLSGIPPNYGFSEFYYLKDYFEQLGFPHLNDSAYTACGITGFSSGCTKEELLKGMLSIHPVAPPETRPVYSSIAFTLFIYALEAQTGKNYTELVHDISASLNLTSTFPSPGDDNLAVIPPVDNSWGSDYGVNAPGGGLVSTLADLSTFLVAILDRSALNSPAAVREWLQPRAFAGSAHSLVGAPWEIFRPPPHLLFPASSAAAQHTVTVYAKDGAAYGYHNRIAVVDEYGLGIVVLTAGAPNVAALVLDAALSAIVPAADAAAHAEAVERGYEATFVGESTAETGSVACNATAALGADGTVHIQGLYRDGSDVLEGLREVWAVTLSQFLLPLEKNGTWRVYPAQVETRDRYKGREVVREDWRIWFDVDADSGTELPGRALGEHNCMSWTLTDWIYYGSEPVDRVVFVKDAETGEVLGLDVPFLRTGVLERVKLL</sequence>
<reference evidence="4" key="1">
    <citation type="submission" date="2023-06" db="EMBL/GenBank/DDBJ databases">
        <title>Genome-scale phylogeny and comparative genomics of the fungal order Sordariales.</title>
        <authorList>
            <consortium name="Lawrence Berkeley National Laboratory"/>
            <person name="Hensen N."/>
            <person name="Bonometti L."/>
            <person name="Westerberg I."/>
            <person name="Brannstrom I.O."/>
            <person name="Guillou S."/>
            <person name="Cros-Aarteil S."/>
            <person name="Calhoun S."/>
            <person name="Haridas S."/>
            <person name="Kuo A."/>
            <person name="Mondo S."/>
            <person name="Pangilinan J."/>
            <person name="Riley R."/>
            <person name="Labutti K."/>
            <person name="Andreopoulos B."/>
            <person name="Lipzen A."/>
            <person name="Chen C."/>
            <person name="Yanf M."/>
            <person name="Daum C."/>
            <person name="Ng V."/>
            <person name="Clum A."/>
            <person name="Steindorff A."/>
            <person name="Ohm R."/>
            <person name="Martin F."/>
            <person name="Silar P."/>
            <person name="Natvig D."/>
            <person name="Lalanne C."/>
            <person name="Gautier V."/>
            <person name="Ament-Velasquez S.L."/>
            <person name="Kruys A."/>
            <person name="Hutchinson M.I."/>
            <person name="Powell A.J."/>
            <person name="Barry K."/>
            <person name="Miller A.N."/>
            <person name="Grigoriev I.V."/>
            <person name="Debuchy R."/>
            <person name="Gladieux P."/>
            <person name="Thoren M.H."/>
            <person name="Johannesson H."/>
        </authorList>
    </citation>
    <scope>NUCLEOTIDE SEQUENCE</scope>
    <source>
        <strain evidence="4">8032-3</strain>
    </source>
</reference>
<dbReference type="InterPro" id="IPR051478">
    <property type="entry name" value="Beta-lactamase-like_AB/R"/>
</dbReference>
<evidence type="ECO:0000259" key="2">
    <source>
        <dbReference type="Pfam" id="PF00144"/>
    </source>
</evidence>
<dbReference type="Proteomes" id="UP001244011">
    <property type="component" value="Unassembled WGS sequence"/>
</dbReference>
<dbReference type="PANTHER" id="PTHR22935">
    <property type="entry name" value="PENICILLIN-BINDING PROTEIN"/>
    <property type="match status" value="1"/>
</dbReference>
<feature type="domain" description="Beta-lactamase-like ARB-00930-like C-terminal" evidence="3">
    <location>
        <begin position="447"/>
        <end position="608"/>
    </location>
</feature>
<evidence type="ECO:0000313" key="5">
    <source>
        <dbReference type="Proteomes" id="UP001244011"/>
    </source>
</evidence>
<dbReference type="Pfam" id="PF00144">
    <property type="entry name" value="Beta-lactamase"/>
    <property type="match status" value="1"/>
</dbReference>
<evidence type="ECO:0000259" key="3">
    <source>
        <dbReference type="Pfam" id="PF26335"/>
    </source>
</evidence>
<organism evidence="4 5">
    <name type="scientific">Phialemonium atrogriseum</name>
    <dbReference type="NCBI Taxonomy" id="1093897"/>
    <lineage>
        <taxon>Eukaryota</taxon>
        <taxon>Fungi</taxon>
        <taxon>Dikarya</taxon>
        <taxon>Ascomycota</taxon>
        <taxon>Pezizomycotina</taxon>
        <taxon>Sordariomycetes</taxon>
        <taxon>Sordariomycetidae</taxon>
        <taxon>Cephalothecales</taxon>
        <taxon>Cephalothecaceae</taxon>
        <taxon>Phialemonium</taxon>
    </lineage>
</organism>
<proteinExistence type="inferred from homology"/>
<name>A0AAJ0FMJ1_9PEZI</name>
<gene>
    <name evidence="4" type="ORF">QBC33DRAFT_569582</name>
</gene>
<dbReference type="GeneID" id="85313727"/>
<dbReference type="InterPro" id="IPR058664">
    <property type="entry name" value="ARB_00930-like_C"/>
</dbReference>
<feature type="domain" description="Beta-lactamase-related" evidence="2">
    <location>
        <begin position="115"/>
        <end position="429"/>
    </location>
</feature>
<dbReference type="InterPro" id="IPR001466">
    <property type="entry name" value="Beta-lactam-related"/>
</dbReference>
<dbReference type="Gene3D" id="3.40.710.10">
    <property type="entry name" value="DD-peptidase/beta-lactamase superfamily"/>
    <property type="match status" value="1"/>
</dbReference>
<dbReference type="PANTHER" id="PTHR22935:SF95">
    <property type="entry name" value="BETA-LACTAMASE-LIKE 1-RELATED"/>
    <property type="match status" value="1"/>
</dbReference>
<evidence type="ECO:0000256" key="1">
    <source>
        <dbReference type="ARBA" id="ARBA00038473"/>
    </source>
</evidence>
<evidence type="ECO:0000313" key="4">
    <source>
        <dbReference type="EMBL" id="KAK1767909.1"/>
    </source>
</evidence>
<protein>
    <submittedName>
        <fullName evidence="4">Beta-lactamase/transpeptidase-like protein</fullName>
    </submittedName>
</protein>
<keyword evidence="5" id="KW-1185">Reference proteome</keyword>
<accession>A0AAJ0FMJ1</accession>
<dbReference type="Pfam" id="PF26335">
    <property type="entry name" value="ARB_00930_C"/>
    <property type="match status" value="1"/>
</dbReference>
<comment type="similarity">
    <text evidence="1">Belongs to the beta-lactamase family.</text>
</comment>
<dbReference type="InterPro" id="IPR012338">
    <property type="entry name" value="Beta-lactam/transpept-like"/>
</dbReference>
<dbReference type="RefSeq" id="XP_060284122.1">
    <property type="nucleotide sequence ID" value="XM_060430540.1"/>
</dbReference>